<sequence>MTDAVCSPSEGSKGAGEIALQKWRDRITARQSARLWIVSVSSIRESGLTTPQCSALGG</sequence>
<reference evidence="1 2" key="1">
    <citation type="submission" date="2013-06" db="EMBL/GenBank/DDBJ databases">
        <title>Draft genome sequence of Thauera terpenica.</title>
        <authorList>
            <person name="Liu B."/>
            <person name="Frostegard A.H."/>
            <person name="Shapleigh J.P."/>
        </authorList>
    </citation>
    <scope>NUCLEOTIDE SEQUENCE [LARGE SCALE GENOMIC DNA]</scope>
    <source>
        <strain evidence="1 2">58Eu</strain>
    </source>
</reference>
<comment type="caution">
    <text evidence="1">The sequence shown here is derived from an EMBL/GenBank/DDBJ whole genome shotgun (WGS) entry which is preliminary data.</text>
</comment>
<evidence type="ECO:0000313" key="2">
    <source>
        <dbReference type="Proteomes" id="UP000015455"/>
    </source>
</evidence>
<dbReference type="Proteomes" id="UP000015455">
    <property type="component" value="Unassembled WGS sequence"/>
</dbReference>
<accession>S9ZM70</accession>
<evidence type="ECO:0000313" key="1">
    <source>
        <dbReference type="EMBL" id="EPZ15701.1"/>
    </source>
</evidence>
<organism evidence="1 2">
    <name type="scientific">Thauera terpenica 58Eu</name>
    <dbReference type="NCBI Taxonomy" id="1348657"/>
    <lineage>
        <taxon>Bacteria</taxon>
        <taxon>Pseudomonadati</taxon>
        <taxon>Pseudomonadota</taxon>
        <taxon>Betaproteobacteria</taxon>
        <taxon>Rhodocyclales</taxon>
        <taxon>Zoogloeaceae</taxon>
        <taxon>Thauera</taxon>
    </lineage>
</organism>
<name>S9ZM70_9RHOO</name>
<keyword evidence="2" id="KW-1185">Reference proteome</keyword>
<gene>
    <name evidence="1" type="ORF">M622_14415</name>
</gene>
<protein>
    <submittedName>
        <fullName evidence="1">Uncharacterized protein</fullName>
    </submittedName>
</protein>
<proteinExistence type="predicted"/>
<dbReference type="EMBL" id="ATJV01000051">
    <property type="protein sequence ID" value="EPZ15701.1"/>
    <property type="molecule type" value="Genomic_DNA"/>
</dbReference>
<dbReference type="AlphaFoldDB" id="S9ZM70"/>